<dbReference type="InterPro" id="IPR000719">
    <property type="entry name" value="Prot_kinase_dom"/>
</dbReference>
<dbReference type="InterPro" id="IPR008271">
    <property type="entry name" value="Ser/Thr_kinase_AS"/>
</dbReference>
<sequence length="276" mass="31317">QRVKRETLIWGMVKHRNILPFLGYQIVDGVPMLVSPWCKNGNLEAYTKAHPELTRGDKIELLCGAARGLLHLHSLSPPIYHGDIKPQNIIVQDSLEAMLCDFGISRIILEEEQHTGWTTSEAFSGTIGFLPKELIDESRPTTAADVYAFSGVILATMSGQPPFWKKKYLAKILAISTEQTPNPVDHSEIPEKDPLWTLMRECWSPAPESRPHTADLLNRVSSPITVRSRIRLTSSIFYSSRLRFRPVEINSKRRWPTPCTFDLPITRLIFDSLCLE</sequence>
<dbReference type="PANTHER" id="PTHR44329">
    <property type="entry name" value="SERINE/THREONINE-PROTEIN KINASE TNNI3K-RELATED"/>
    <property type="match status" value="1"/>
</dbReference>
<gene>
    <name evidence="2" type="ORF">M407DRAFT_85960</name>
</gene>
<dbReference type="InterPro" id="IPR011009">
    <property type="entry name" value="Kinase-like_dom_sf"/>
</dbReference>
<dbReference type="STRING" id="1051891.A0A0C3K539"/>
<dbReference type="PROSITE" id="PS00108">
    <property type="entry name" value="PROTEIN_KINASE_ST"/>
    <property type="match status" value="1"/>
</dbReference>
<accession>A0A0C3K539</accession>
<dbReference type="InterPro" id="IPR001245">
    <property type="entry name" value="Ser-Thr/Tyr_kinase_cat_dom"/>
</dbReference>
<protein>
    <recommendedName>
        <fullName evidence="1">Protein kinase domain-containing protein</fullName>
    </recommendedName>
</protein>
<dbReference type="Gene3D" id="1.10.510.10">
    <property type="entry name" value="Transferase(Phosphotransferase) domain 1"/>
    <property type="match status" value="1"/>
</dbReference>
<dbReference type="SMART" id="SM00220">
    <property type="entry name" value="S_TKc"/>
    <property type="match status" value="1"/>
</dbReference>
<dbReference type="HOGENOM" id="CLU_000288_7_18_1"/>
<keyword evidence="3" id="KW-1185">Reference proteome</keyword>
<evidence type="ECO:0000313" key="3">
    <source>
        <dbReference type="Proteomes" id="UP000054248"/>
    </source>
</evidence>
<dbReference type="OrthoDB" id="346907at2759"/>
<evidence type="ECO:0000313" key="2">
    <source>
        <dbReference type="EMBL" id="KIO16513.1"/>
    </source>
</evidence>
<proteinExistence type="predicted"/>
<dbReference type="Proteomes" id="UP000054248">
    <property type="component" value="Unassembled WGS sequence"/>
</dbReference>
<organism evidence="2 3">
    <name type="scientific">Tulasnella calospora MUT 4182</name>
    <dbReference type="NCBI Taxonomy" id="1051891"/>
    <lineage>
        <taxon>Eukaryota</taxon>
        <taxon>Fungi</taxon>
        <taxon>Dikarya</taxon>
        <taxon>Basidiomycota</taxon>
        <taxon>Agaricomycotina</taxon>
        <taxon>Agaricomycetes</taxon>
        <taxon>Cantharellales</taxon>
        <taxon>Tulasnellaceae</taxon>
        <taxon>Tulasnella</taxon>
    </lineage>
</organism>
<feature type="non-terminal residue" evidence="2">
    <location>
        <position position="1"/>
    </location>
</feature>
<dbReference type="GO" id="GO:0005524">
    <property type="term" value="F:ATP binding"/>
    <property type="evidence" value="ECO:0007669"/>
    <property type="project" value="InterPro"/>
</dbReference>
<dbReference type="Pfam" id="PF07714">
    <property type="entry name" value="PK_Tyr_Ser-Thr"/>
    <property type="match status" value="1"/>
</dbReference>
<reference evidence="2 3" key="1">
    <citation type="submission" date="2014-04" db="EMBL/GenBank/DDBJ databases">
        <authorList>
            <consortium name="DOE Joint Genome Institute"/>
            <person name="Kuo A."/>
            <person name="Girlanda M."/>
            <person name="Perotto S."/>
            <person name="Kohler A."/>
            <person name="Nagy L.G."/>
            <person name="Floudas D."/>
            <person name="Copeland A."/>
            <person name="Barry K.W."/>
            <person name="Cichocki N."/>
            <person name="Veneault-Fourrey C."/>
            <person name="LaButti K."/>
            <person name="Lindquist E.A."/>
            <person name="Lipzen A."/>
            <person name="Lundell T."/>
            <person name="Morin E."/>
            <person name="Murat C."/>
            <person name="Sun H."/>
            <person name="Tunlid A."/>
            <person name="Henrissat B."/>
            <person name="Grigoriev I.V."/>
            <person name="Hibbett D.S."/>
            <person name="Martin F."/>
            <person name="Nordberg H.P."/>
            <person name="Cantor M.N."/>
            <person name="Hua S.X."/>
        </authorList>
    </citation>
    <scope>NUCLEOTIDE SEQUENCE [LARGE SCALE GENOMIC DNA]</scope>
    <source>
        <strain evidence="2 3">MUT 4182</strain>
    </source>
</reference>
<dbReference type="SUPFAM" id="SSF56112">
    <property type="entry name" value="Protein kinase-like (PK-like)"/>
    <property type="match status" value="1"/>
</dbReference>
<dbReference type="EMBL" id="KN823547">
    <property type="protein sequence ID" value="KIO16513.1"/>
    <property type="molecule type" value="Genomic_DNA"/>
</dbReference>
<dbReference type="PROSITE" id="PS50011">
    <property type="entry name" value="PROTEIN_KINASE_DOM"/>
    <property type="match status" value="1"/>
</dbReference>
<dbReference type="AlphaFoldDB" id="A0A0C3K539"/>
<name>A0A0C3K539_9AGAM</name>
<feature type="domain" description="Protein kinase" evidence="1">
    <location>
        <begin position="1"/>
        <end position="225"/>
    </location>
</feature>
<evidence type="ECO:0000259" key="1">
    <source>
        <dbReference type="PROSITE" id="PS50011"/>
    </source>
</evidence>
<dbReference type="InterPro" id="IPR051681">
    <property type="entry name" value="Ser/Thr_Kinases-Pseudokinases"/>
</dbReference>
<reference evidence="3" key="2">
    <citation type="submission" date="2015-01" db="EMBL/GenBank/DDBJ databases">
        <title>Evolutionary Origins and Diversification of the Mycorrhizal Mutualists.</title>
        <authorList>
            <consortium name="DOE Joint Genome Institute"/>
            <consortium name="Mycorrhizal Genomics Consortium"/>
            <person name="Kohler A."/>
            <person name="Kuo A."/>
            <person name="Nagy L.G."/>
            <person name="Floudas D."/>
            <person name="Copeland A."/>
            <person name="Barry K.W."/>
            <person name="Cichocki N."/>
            <person name="Veneault-Fourrey C."/>
            <person name="LaButti K."/>
            <person name="Lindquist E.A."/>
            <person name="Lipzen A."/>
            <person name="Lundell T."/>
            <person name="Morin E."/>
            <person name="Murat C."/>
            <person name="Riley R."/>
            <person name="Ohm R."/>
            <person name="Sun H."/>
            <person name="Tunlid A."/>
            <person name="Henrissat B."/>
            <person name="Grigoriev I.V."/>
            <person name="Hibbett D.S."/>
            <person name="Martin F."/>
        </authorList>
    </citation>
    <scope>NUCLEOTIDE SEQUENCE [LARGE SCALE GENOMIC DNA]</scope>
    <source>
        <strain evidence="3">MUT 4182</strain>
    </source>
</reference>
<dbReference type="GO" id="GO:0004674">
    <property type="term" value="F:protein serine/threonine kinase activity"/>
    <property type="evidence" value="ECO:0007669"/>
    <property type="project" value="TreeGrafter"/>
</dbReference>